<name>A0AA38VBZ8_9PEZI</name>
<reference evidence="2" key="1">
    <citation type="submission" date="2022-07" db="EMBL/GenBank/DDBJ databases">
        <title>Fungi with potential for degradation of polypropylene.</title>
        <authorList>
            <person name="Gostincar C."/>
        </authorList>
    </citation>
    <scope>NUCLEOTIDE SEQUENCE</scope>
    <source>
        <strain evidence="2">EXF-13287</strain>
    </source>
</reference>
<accession>A0AA38VBZ8</accession>
<dbReference type="AlphaFoldDB" id="A0AA38VBZ8"/>
<keyword evidence="3" id="KW-1185">Reference proteome</keyword>
<dbReference type="EMBL" id="JANBVN010000184">
    <property type="protein sequence ID" value="KAJ9134368.1"/>
    <property type="molecule type" value="Genomic_DNA"/>
</dbReference>
<comment type="caution">
    <text evidence="2">The sequence shown here is derived from an EMBL/GenBank/DDBJ whole genome shotgun (WGS) entry which is preliminary data.</text>
</comment>
<evidence type="ECO:0000313" key="2">
    <source>
        <dbReference type="EMBL" id="KAJ9134368.1"/>
    </source>
</evidence>
<feature type="region of interest" description="Disordered" evidence="1">
    <location>
        <begin position="57"/>
        <end position="77"/>
    </location>
</feature>
<protein>
    <submittedName>
        <fullName evidence="2">Uncharacterized protein</fullName>
    </submittedName>
</protein>
<evidence type="ECO:0000256" key="1">
    <source>
        <dbReference type="SAM" id="MobiDB-lite"/>
    </source>
</evidence>
<dbReference type="Proteomes" id="UP001174691">
    <property type="component" value="Unassembled WGS sequence"/>
</dbReference>
<feature type="compositionally biased region" description="Polar residues" evidence="1">
    <location>
        <begin position="63"/>
        <end position="77"/>
    </location>
</feature>
<sequence>MCVDVTYKYVCGCLVSPKGAPHKEWCVKAAKAHKECWIATGERDELWHGTELCPVHKGKGSRIQPQNPGTANNPNGR</sequence>
<organism evidence="2 3">
    <name type="scientific">Coniochaeta hoffmannii</name>
    <dbReference type="NCBI Taxonomy" id="91930"/>
    <lineage>
        <taxon>Eukaryota</taxon>
        <taxon>Fungi</taxon>
        <taxon>Dikarya</taxon>
        <taxon>Ascomycota</taxon>
        <taxon>Pezizomycotina</taxon>
        <taxon>Sordariomycetes</taxon>
        <taxon>Sordariomycetidae</taxon>
        <taxon>Coniochaetales</taxon>
        <taxon>Coniochaetaceae</taxon>
        <taxon>Coniochaeta</taxon>
    </lineage>
</organism>
<proteinExistence type="predicted"/>
<gene>
    <name evidence="2" type="ORF">NKR19_g8686</name>
</gene>
<evidence type="ECO:0000313" key="3">
    <source>
        <dbReference type="Proteomes" id="UP001174691"/>
    </source>
</evidence>